<name>A0AAV7SK66_PLEWA</name>
<dbReference type="Proteomes" id="UP001066276">
    <property type="component" value="Chromosome 4_2"/>
</dbReference>
<proteinExistence type="predicted"/>
<organism evidence="1 2">
    <name type="scientific">Pleurodeles waltl</name>
    <name type="common">Iberian ribbed newt</name>
    <dbReference type="NCBI Taxonomy" id="8319"/>
    <lineage>
        <taxon>Eukaryota</taxon>
        <taxon>Metazoa</taxon>
        <taxon>Chordata</taxon>
        <taxon>Craniata</taxon>
        <taxon>Vertebrata</taxon>
        <taxon>Euteleostomi</taxon>
        <taxon>Amphibia</taxon>
        <taxon>Batrachia</taxon>
        <taxon>Caudata</taxon>
        <taxon>Salamandroidea</taxon>
        <taxon>Salamandridae</taxon>
        <taxon>Pleurodelinae</taxon>
        <taxon>Pleurodeles</taxon>
    </lineage>
</organism>
<comment type="caution">
    <text evidence="1">The sequence shown here is derived from an EMBL/GenBank/DDBJ whole genome shotgun (WGS) entry which is preliminary data.</text>
</comment>
<evidence type="ECO:0000313" key="1">
    <source>
        <dbReference type="EMBL" id="KAJ1164448.1"/>
    </source>
</evidence>
<evidence type="ECO:0000313" key="2">
    <source>
        <dbReference type="Proteomes" id="UP001066276"/>
    </source>
</evidence>
<reference evidence="1" key="1">
    <citation type="journal article" date="2022" name="bioRxiv">
        <title>Sequencing and chromosome-scale assembly of the giantPleurodeles waltlgenome.</title>
        <authorList>
            <person name="Brown T."/>
            <person name="Elewa A."/>
            <person name="Iarovenko S."/>
            <person name="Subramanian E."/>
            <person name="Araus A.J."/>
            <person name="Petzold A."/>
            <person name="Susuki M."/>
            <person name="Suzuki K.-i.T."/>
            <person name="Hayashi T."/>
            <person name="Toyoda A."/>
            <person name="Oliveira C."/>
            <person name="Osipova E."/>
            <person name="Leigh N.D."/>
            <person name="Simon A."/>
            <person name="Yun M.H."/>
        </authorList>
    </citation>
    <scope>NUCLEOTIDE SEQUENCE</scope>
    <source>
        <strain evidence="1">20211129_DDA</strain>
        <tissue evidence="1">Liver</tissue>
    </source>
</reference>
<keyword evidence="2" id="KW-1185">Reference proteome</keyword>
<accession>A0AAV7SK66</accession>
<dbReference type="EMBL" id="JANPWB010000008">
    <property type="protein sequence ID" value="KAJ1164448.1"/>
    <property type="molecule type" value="Genomic_DNA"/>
</dbReference>
<protein>
    <submittedName>
        <fullName evidence="1">Uncharacterized protein</fullName>
    </submittedName>
</protein>
<sequence>MPSVTHTISRPFATTAAAATRPAWERLTGAHRSRPTAVTGNRGVRFLALLSICWVLDKRGPRVRPMQMRVDDPRIH</sequence>
<gene>
    <name evidence="1" type="ORF">NDU88_004886</name>
</gene>
<dbReference type="AlphaFoldDB" id="A0AAV7SK66"/>